<dbReference type="NCBIfam" id="TIGR03667">
    <property type="entry name" value="Rv3369"/>
    <property type="match status" value="1"/>
</dbReference>
<evidence type="ECO:0000313" key="4">
    <source>
        <dbReference type="Proteomes" id="UP000638263"/>
    </source>
</evidence>
<evidence type="ECO:0000256" key="1">
    <source>
        <dbReference type="ARBA" id="ARBA00023002"/>
    </source>
</evidence>
<keyword evidence="1" id="KW-0560">Oxidoreductase</keyword>
<dbReference type="PANTHER" id="PTHR35176:SF4">
    <property type="entry name" value="PYRIDOXAMINE 5'-PHOSPHATE OXIDASE-RELATED FMN-BINDING"/>
    <property type="match status" value="1"/>
</dbReference>
<dbReference type="Gene3D" id="2.30.110.10">
    <property type="entry name" value="Electron Transport, Fmn-binding Protein, Chain A"/>
    <property type="match status" value="1"/>
</dbReference>
<dbReference type="GO" id="GO:0070967">
    <property type="term" value="F:coenzyme F420 binding"/>
    <property type="evidence" value="ECO:0007669"/>
    <property type="project" value="TreeGrafter"/>
</dbReference>
<dbReference type="InterPro" id="IPR052019">
    <property type="entry name" value="F420H2_bilvrd_red/Heme_oxyg"/>
</dbReference>
<dbReference type="InterPro" id="IPR011576">
    <property type="entry name" value="Pyridox_Oxase_N"/>
</dbReference>
<dbReference type="Pfam" id="PF01243">
    <property type="entry name" value="PNPOx_N"/>
    <property type="match status" value="1"/>
</dbReference>
<dbReference type="GO" id="GO:0005829">
    <property type="term" value="C:cytosol"/>
    <property type="evidence" value="ECO:0007669"/>
    <property type="project" value="TreeGrafter"/>
</dbReference>
<accession>A0A917VVX3</accession>
<proteinExistence type="predicted"/>
<keyword evidence="4" id="KW-1185">Reference proteome</keyword>
<dbReference type="EMBL" id="BMMH01000007">
    <property type="protein sequence ID" value="GGL19366.1"/>
    <property type="molecule type" value="Genomic_DNA"/>
</dbReference>
<name>A0A917VVX3_9NOCA</name>
<dbReference type="SUPFAM" id="SSF50475">
    <property type="entry name" value="FMN-binding split barrel"/>
    <property type="match status" value="1"/>
</dbReference>
<feature type="domain" description="Pyridoxamine 5'-phosphate oxidase N-terminal" evidence="2">
    <location>
        <begin position="94"/>
        <end position="188"/>
    </location>
</feature>
<protein>
    <recommendedName>
        <fullName evidence="2">Pyridoxamine 5'-phosphate oxidase N-terminal domain-containing protein</fullName>
    </recommendedName>
</protein>
<dbReference type="InterPro" id="IPR019966">
    <property type="entry name" value="F420-dep_enz_PPOX_Rv3369"/>
</dbReference>
<dbReference type="Proteomes" id="UP000638263">
    <property type="component" value="Unassembled WGS sequence"/>
</dbReference>
<evidence type="ECO:0000259" key="2">
    <source>
        <dbReference type="Pfam" id="PF01243"/>
    </source>
</evidence>
<gene>
    <name evidence="3" type="ORF">GCM10011588_37470</name>
</gene>
<evidence type="ECO:0000313" key="3">
    <source>
        <dbReference type="EMBL" id="GGL19366.1"/>
    </source>
</evidence>
<dbReference type="InterPro" id="IPR012349">
    <property type="entry name" value="Split_barrel_FMN-bd"/>
</dbReference>
<organism evidence="3 4">
    <name type="scientific">Nocardia jinanensis</name>
    <dbReference type="NCBI Taxonomy" id="382504"/>
    <lineage>
        <taxon>Bacteria</taxon>
        <taxon>Bacillati</taxon>
        <taxon>Actinomycetota</taxon>
        <taxon>Actinomycetes</taxon>
        <taxon>Mycobacteriales</taxon>
        <taxon>Nocardiaceae</taxon>
        <taxon>Nocardia</taxon>
    </lineage>
</organism>
<dbReference type="AlphaFoldDB" id="A0A917VVX3"/>
<sequence>MDSVFIKASFSEKNESLKFRTARTEAALFQWKSDLQKELSDAYRNAGQPRSRPGIVSVAPVLFRAHPARASRRPLMTTPSASELIDPATDFGARVAERLEREQIVWLTTVGPTGTPQPNPVWFRWDGEAFLVFSQPDRPKLRNIARNPRVALHFNSTESGGEVVVFGGVARVETAVDPEEEAAYLDKYEAGLAGLSMTGDRFRAEYSVPIRVVPDRLRGF</sequence>
<comment type="caution">
    <text evidence="3">The sequence shown here is derived from an EMBL/GenBank/DDBJ whole genome shotgun (WGS) entry which is preliminary data.</text>
</comment>
<reference evidence="3" key="1">
    <citation type="journal article" date="2014" name="Int. J. Syst. Evol. Microbiol.">
        <title>Complete genome sequence of Corynebacterium casei LMG S-19264T (=DSM 44701T), isolated from a smear-ripened cheese.</title>
        <authorList>
            <consortium name="US DOE Joint Genome Institute (JGI-PGF)"/>
            <person name="Walter F."/>
            <person name="Albersmeier A."/>
            <person name="Kalinowski J."/>
            <person name="Ruckert C."/>
        </authorList>
    </citation>
    <scope>NUCLEOTIDE SEQUENCE</scope>
    <source>
        <strain evidence="3">CGMCC 4.3508</strain>
    </source>
</reference>
<dbReference type="PANTHER" id="PTHR35176">
    <property type="entry name" value="HEME OXYGENASE HI_0854-RELATED"/>
    <property type="match status" value="1"/>
</dbReference>
<reference evidence="3" key="2">
    <citation type="submission" date="2020-09" db="EMBL/GenBank/DDBJ databases">
        <authorList>
            <person name="Sun Q."/>
            <person name="Zhou Y."/>
        </authorList>
    </citation>
    <scope>NUCLEOTIDE SEQUENCE</scope>
    <source>
        <strain evidence="3">CGMCC 4.3508</strain>
    </source>
</reference>
<dbReference type="GO" id="GO:0016627">
    <property type="term" value="F:oxidoreductase activity, acting on the CH-CH group of donors"/>
    <property type="evidence" value="ECO:0007669"/>
    <property type="project" value="TreeGrafter"/>
</dbReference>